<dbReference type="EMBL" id="JANTQA010000072">
    <property type="protein sequence ID" value="KAJ3424558.1"/>
    <property type="molecule type" value="Genomic_DNA"/>
</dbReference>
<feature type="domain" description="PRMT5 TIM barrel" evidence="10">
    <location>
        <begin position="46"/>
        <end position="291"/>
    </location>
</feature>
<proteinExistence type="inferred from homology"/>
<feature type="site" description="Critical for specifying symmetric addition of methyl groups" evidence="7">
    <location>
        <position position="329"/>
    </location>
</feature>
<dbReference type="GO" id="GO:0016274">
    <property type="term" value="F:protein-arginine N-methyltransferase activity"/>
    <property type="evidence" value="ECO:0007669"/>
    <property type="project" value="InterPro"/>
</dbReference>
<feature type="binding site" evidence="6">
    <location>
        <begin position="427"/>
        <end position="428"/>
    </location>
    <ligand>
        <name>S-adenosyl-L-methionine</name>
        <dbReference type="ChEBI" id="CHEBI:59789"/>
    </ligand>
</feature>
<feature type="active site" description="Proton donor/acceptor" evidence="5">
    <location>
        <position position="443"/>
    </location>
</feature>
<dbReference type="GO" id="GO:0005634">
    <property type="term" value="C:nucleus"/>
    <property type="evidence" value="ECO:0007669"/>
    <property type="project" value="TreeGrafter"/>
</dbReference>
<organism evidence="12 13">
    <name type="scientific">Anaeramoeba flamelloides</name>
    <dbReference type="NCBI Taxonomy" id="1746091"/>
    <lineage>
        <taxon>Eukaryota</taxon>
        <taxon>Metamonada</taxon>
        <taxon>Anaeramoebidae</taxon>
        <taxon>Anaeramoeba</taxon>
    </lineage>
</organism>
<dbReference type="PANTHER" id="PTHR10738">
    <property type="entry name" value="PROTEIN ARGININE N-METHYLTRANSFERASE 5"/>
    <property type="match status" value="1"/>
</dbReference>
<dbReference type="Gene3D" id="3.20.20.150">
    <property type="entry name" value="Divalent-metal-dependent TIM barrel enzymes"/>
    <property type="match status" value="1"/>
</dbReference>
<protein>
    <recommendedName>
        <fullName evidence="4">Protein arginine N-methyltransferase</fullName>
    </recommendedName>
</protein>
<name>A0AAV7Y3X6_9EUKA</name>
<dbReference type="InterPro" id="IPR007857">
    <property type="entry name" value="Arg_MeTrfase_PRMT5"/>
</dbReference>
<dbReference type="SUPFAM" id="SSF53335">
    <property type="entry name" value="S-adenosyl-L-methionine-dependent methyltransferases"/>
    <property type="match status" value="1"/>
</dbReference>
<dbReference type="InterPro" id="IPR035248">
    <property type="entry name" value="PRMT5_C"/>
</dbReference>
<feature type="domain" description="PRMT5 arginine-N-methyltransferase" evidence="9">
    <location>
        <begin position="302"/>
        <end position="472"/>
    </location>
</feature>
<dbReference type="GO" id="GO:0032259">
    <property type="term" value="P:methylation"/>
    <property type="evidence" value="ECO:0007669"/>
    <property type="project" value="UniProtKB-KW"/>
</dbReference>
<keyword evidence="2 4" id="KW-0808">Transferase</keyword>
<dbReference type="PIRSF" id="PIRSF015894">
    <property type="entry name" value="Skb1_MeTrfase"/>
    <property type="match status" value="1"/>
</dbReference>
<dbReference type="Pfam" id="PF17285">
    <property type="entry name" value="PRMT5_TIM"/>
    <property type="match status" value="1"/>
</dbReference>
<accession>A0AAV7Y3X6</accession>
<dbReference type="Gene3D" id="3.40.50.150">
    <property type="entry name" value="Vaccinia Virus protein VP39"/>
    <property type="match status" value="1"/>
</dbReference>
<evidence type="ECO:0000256" key="1">
    <source>
        <dbReference type="ARBA" id="ARBA00022603"/>
    </source>
</evidence>
<feature type="binding site" evidence="6">
    <location>
        <position position="326"/>
    </location>
    <ligand>
        <name>S-adenosyl-L-methionine</name>
        <dbReference type="ChEBI" id="CHEBI:59789"/>
    </ligand>
</feature>
<feature type="compositionally biased region" description="Basic and acidic residues" evidence="8">
    <location>
        <begin position="116"/>
        <end position="129"/>
    </location>
</feature>
<dbReference type="Gene3D" id="2.70.160.11">
    <property type="entry name" value="Hnrnp arginine n-methyltransferase1"/>
    <property type="match status" value="1"/>
</dbReference>
<dbReference type="PANTHER" id="PTHR10738:SF0">
    <property type="entry name" value="PROTEIN ARGININE N-METHYLTRANSFERASE 5"/>
    <property type="match status" value="1"/>
</dbReference>
<evidence type="ECO:0000256" key="3">
    <source>
        <dbReference type="ARBA" id="ARBA00022691"/>
    </source>
</evidence>
<dbReference type="InterPro" id="IPR029063">
    <property type="entry name" value="SAM-dependent_MTases_sf"/>
</dbReference>
<evidence type="ECO:0000313" key="12">
    <source>
        <dbReference type="EMBL" id="KAJ3424558.1"/>
    </source>
</evidence>
<feature type="binding site" evidence="6">
    <location>
        <position position="401"/>
    </location>
    <ligand>
        <name>S-adenosyl-L-methionine</name>
        <dbReference type="ChEBI" id="CHEBI:59789"/>
    </ligand>
</feature>
<comment type="similarity">
    <text evidence="4">Belongs to the class I-like SAM-binding methyltransferase superfamily.</text>
</comment>
<evidence type="ECO:0000259" key="9">
    <source>
        <dbReference type="Pfam" id="PF05185"/>
    </source>
</evidence>
<evidence type="ECO:0000259" key="11">
    <source>
        <dbReference type="Pfam" id="PF17286"/>
    </source>
</evidence>
<evidence type="ECO:0000256" key="8">
    <source>
        <dbReference type="SAM" id="MobiDB-lite"/>
    </source>
</evidence>
<evidence type="ECO:0000313" key="13">
    <source>
        <dbReference type="Proteomes" id="UP001146793"/>
    </source>
</evidence>
<evidence type="ECO:0000259" key="10">
    <source>
        <dbReference type="Pfam" id="PF17285"/>
    </source>
</evidence>
<evidence type="ECO:0000256" key="4">
    <source>
        <dbReference type="PIRNR" id="PIRNR015894"/>
    </source>
</evidence>
<dbReference type="Proteomes" id="UP001146793">
    <property type="component" value="Unassembled WGS sequence"/>
</dbReference>
<dbReference type="Pfam" id="PF05185">
    <property type="entry name" value="PRMT5"/>
    <property type="match status" value="1"/>
</dbReference>
<reference evidence="12" key="1">
    <citation type="submission" date="2022-08" db="EMBL/GenBank/DDBJ databases">
        <title>Novel sulphate-reducing endosymbionts in the free-living metamonad Anaeramoeba.</title>
        <authorList>
            <person name="Jerlstrom-Hultqvist J."/>
            <person name="Cepicka I."/>
            <person name="Gallot-Lavallee L."/>
            <person name="Salas-Leiva D."/>
            <person name="Curtis B.A."/>
            <person name="Zahonova K."/>
            <person name="Pipaliya S."/>
            <person name="Dacks J."/>
            <person name="Roger A.J."/>
        </authorList>
    </citation>
    <scope>NUCLEOTIDE SEQUENCE</scope>
    <source>
        <strain evidence="12">Busselton2</strain>
    </source>
</reference>
<evidence type="ECO:0000256" key="7">
    <source>
        <dbReference type="PIRSR" id="PIRSR015894-3"/>
    </source>
</evidence>
<dbReference type="InterPro" id="IPR035247">
    <property type="entry name" value="PRMT5_TIM"/>
</dbReference>
<keyword evidence="3 4" id="KW-0949">S-adenosyl-L-methionine</keyword>
<comment type="caution">
    <text evidence="12">The sequence shown here is derived from an EMBL/GenBank/DDBJ whole genome shotgun (WGS) entry which is preliminary data.</text>
</comment>
<feature type="domain" description="PRMT5 oligomerisation" evidence="11">
    <location>
        <begin position="475"/>
        <end position="646"/>
    </location>
</feature>
<dbReference type="AlphaFoldDB" id="A0AAV7Y3X6"/>
<dbReference type="GO" id="GO:0006355">
    <property type="term" value="P:regulation of DNA-templated transcription"/>
    <property type="evidence" value="ECO:0007669"/>
    <property type="project" value="TreeGrafter"/>
</dbReference>
<dbReference type="PROSITE" id="PS51678">
    <property type="entry name" value="SAM_MT_PRMT"/>
    <property type="match status" value="1"/>
</dbReference>
<feature type="active site" description="Proton donor/acceptor" evidence="5">
    <location>
        <position position="452"/>
    </location>
</feature>
<feature type="binding site" evidence="6">
    <location>
        <begin position="335"/>
        <end position="336"/>
    </location>
    <ligand>
        <name>S-adenosyl-L-methionine</name>
        <dbReference type="ChEBI" id="CHEBI:59789"/>
    </ligand>
</feature>
<sequence length="648" mass="75093">MSEEHYNVKYCIEPKPIVSFTDSFDDEIEDFGFNLLCAPLIPEGVIAKSDMLLSCGQWAEDIIGVISPECIEDSKKFQAEMGWATYLGITYIMFAPFLTEDKKVSKIEEIKEIKEDEKEKKTENEKKTETEEEKEIKKKKQSESIRDKNTNYIRMINSTLKSTTSTDFIIPFYLSDKNSWNKWNEIRLMTESYSSFYPALILDSSKVHSECIESWMGENVKALIIPSDLFAEQKTRNRNSKQSAFQLPKQIVQLIKHFMIKDIDIILRQSEGHKIRRDLHKQFYYLRKIEKSLPKLSNWEIANRNFEDCLQDPLQPLKDNLESSSYAVFEDDTIKYELYEKAVYKALLDFAKLRKKEDPKINLKENPIVVMLVGSGRGGIVRRCIIASHKSKVPIRLYAIEKNPSAVITLRNNKWEYDHEVIVVDTDMRVWNPPEKCDIMVSELLGSFGDNELSPECLDGAQKILKKGGISIPSEYNSFMCPISTPRLFNELFEKKNNLKGLETSYVVNFGKYKYLSNIQKVFTFTHPLPKESIKKDNSHNDRFKSFNFVLKNDSLIHGFAGFFDAILYKDVKLSTNPIDHTPQMASWFPIYFPIQKPVFVKAGDNFKASMWRCTSNDLKRVFYEWTVTSPVILPIHNVNGRSSSIDL</sequence>
<dbReference type="GO" id="GO:0005829">
    <property type="term" value="C:cytosol"/>
    <property type="evidence" value="ECO:0007669"/>
    <property type="project" value="TreeGrafter"/>
</dbReference>
<dbReference type="Pfam" id="PF17286">
    <property type="entry name" value="PRMT5_C"/>
    <property type="match status" value="1"/>
</dbReference>
<evidence type="ECO:0000256" key="5">
    <source>
        <dbReference type="PIRSR" id="PIRSR015894-1"/>
    </source>
</evidence>
<dbReference type="InterPro" id="IPR035075">
    <property type="entry name" value="PRMT5"/>
</dbReference>
<evidence type="ECO:0000256" key="2">
    <source>
        <dbReference type="ARBA" id="ARBA00022679"/>
    </source>
</evidence>
<keyword evidence="1 4" id="KW-0489">Methyltransferase</keyword>
<feature type="region of interest" description="Disordered" evidence="8">
    <location>
        <begin position="116"/>
        <end position="142"/>
    </location>
</feature>
<dbReference type="InterPro" id="IPR025799">
    <property type="entry name" value="Arg_MeTrfase"/>
</dbReference>
<gene>
    <name evidence="12" type="ORF">M0812_29281</name>
</gene>
<evidence type="ECO:0000256" key="6">
    <source>
        <dbReference type="PIRSR" id="PIRSR015894-2"/>
    </source>
</evidence>